<keyword evidence="6" id="KW-1185">Reference proteome</keyword>
<evidence type="ECO:0000313" key="6">
    <source>
        <dbReference type="Proteomes" id="UP000678895"/>
    </source>
</evidence>
<dbReference type="InterPro" id="IPR048903">
    <property type="entry name" value="MdcG_N"/>
</dbReference>
<evidence type="ECO:0000259" key="3">
    <source>
        <dbReference type="Pfam" id="PF10620"/>
    </source>
</evidence>
<dbReference type="NCBIfam" id="TIGR03135">
    <property type="entry name" value="malonate_mdcG"/>
    <property type="match status" value="1"/>
</dbReference>
<gene>
    <name evidence="5" type="ORF">J41TS4_44730</name>
</gene>
<dbReference type="NCBIfam" id="NF002332">
    <property type="entry name" value="PRK01293.1"/>
    <property type="match status" value="1"/>
</dbReference>
<evidence type="ECO:0000313" key="5">
    <source>
        <dbReference type="EMBL" id="GIO44715.1"/>
    </source>
</evidence>
<accession>A0A919Y9D2</accession>
<evidence type="ECO:0000256" key="1">
    <source>
        <dbReference type="ARBA" id="ARBA00022679"/>
    </source>
</evidence>
<reference evidence="5" key="1">
    <citation type="submission" date="2021-03" db="EMBL/GenBank/DDBJ databases">
        <title>Antimicrobial resistance genes in bacteria isolated from Japanese honey, and their potential for conferring macrolide and lincosamide resistance in the American foulbrood pathogen Paenibacillus larvae.</title>
        <authorList>
            <person name="Okamoto M."/>
            <person name="Kumagai M."/>
            <person name="Kanamori H."/>
            <person name="Takamatsu D."/>
        </authorList>
    </citation>
    <scope>NUCLEOTIDE SEQUENCE</scope>
    <source>
        <strain evidence="5">J41TS4</strain>
    </source>
</reference>
<feature type="domain" description="Phosphoribosyl-dephospho-CoA transferase MdcG N-terminal" evidence="4">
    <location>
        <begin position="4"/>
        <end position="81"/>
    </location>
</feature>
<keyword evidence="2" id="KW-0548">Nucleotidyltransferase</keyword>
<evidence type="ECO:0000256" key="2">
    <source>
        <dbReference type="ARBA" id="ARBA00022695"/>
    </source>
</evidence>
<proteinExistence type="predicted"/>
<dbReference type="Pfam" id="PF10620">
    <property type="entry name" value="MdcG"/>
    <property type="match status" value="1"/>
</dbReference>
<organism evidence="5 6">
    <name type="scientific">Paenibacillus apis</name>
    <dbReference type="NCBI Taxonomy" id="1792174"/>
    <lineage>
        <taxon>Bacteria</taxon>
        <taxon>Bacillati</taxon>
        <taxon>Bacillota</taxon>
        <taxon>Bacilli</taxon>
        <taxon>Bacillales</taxon>
        <taxon>Paenibacillaceae</taxon>
        <taxon>Paenibacillus</taxon>
    </lineage>
</organism>
<comment type="caution">
    <text evidence="5">The sequence shown here is derived from an EMBL/GenBank/DDBJ whole genome shotgun (WGS) entry which is preliminary data.</text>
</comment>
<dbReference type="Proteomes" id="UP000678895">
    <property type="component" value="Unassembled WGS sequence"/>
</dbReference>
<dbReference type="RefSeq" id="WP_301630624.1">
    <property type="nucleotide sequence ID" value="NZ_BORS01000021.1"/>
</dbReference>
<dbReference type="InterPro" id="IPR017557">
    <property type="entry name" value="Holo-ACP_synthase"/>
</dbReference>
<feature type="domain" description="Phosphoribosyl-dephospho-CoA transferase MdcG C-terminal" evidence="3">
    <location>
        <begin position="97"/>
        <end position="212"/>
    </location>
</feature>
<dbReference type="EMBL" id="BORS01000021">
    <property type="protein sequence ID" value="GIO44715.1"/>
    <property type="molecule type" value="Genomic_DNA"/>
</dbReference>
<protein>
    <submittedName>
        <fullName evidence="5">Malonate decarboxylase holo-ACP synthase</fullName>
    </submittedName>
</protein>
<evidence type="ECO:0000259" key="4">
    <source>
        <dbReference type="Pfam" id="PF20866"/>
    </source>
</evidence>
<dbReference type="GO" id="GO:0016779">
    <property type="term" value="F:nucleotidyltransferase activity"/>
    <property type="evidence" value="ECO:0007669"/>
    <property type="project" value="UniProtKB-KW"/>
</dbReference>
<dbReference type="Pfam" id="PF20866">
    <property type="entry name" value="MdcG_N"/>
    <property type="match status" value="1"/>
</dbReference>
<keyword evidence="1" id="KW-0808">Transferase</keyword>
<dbReference type="AlphaFoldDB" id="A0A919Y9D2"/>
<name>A0A919Y9D2_9BACL</name>
<sequence>MVIRPHDLIELSDIAALSFTEVEDEGLGWVKDSLWHAPFVVVRRAPFSGSGHIPVGIRGDQRSQRMGAYLSPAGAARIITPYDIARQQLWNNVSEHRRPLPVIRVMQEIAKVLSGCRWGPAGSGGFEMATGAPVLKESSDLDLVIDMSSVLEGRAQAEWASRLLRQLDRLPVRTDIQLETPEGAYLLHELVKSRTGKVLLRTARGPELVPHPWKLEEA</sequence>
<dbReference type="InterPro" id="IPR049180">
    <property type="entry name" value="MdcG_C"/>
</dbReference>